<organism evidence="5 6">
    <name type="scientific">Albidovulum aquaemixtae</name>
    <dbReference type="NCBI Taxonomy" id="1542388"/>
    <lineage>
        <taxon>Bacteria</taxon>
        <taxon>Pseudomonadati</taxon>
        <taxon>Pseudomonadota</taxon>
        <taxon>Alphaproteobacteria</taxon>
        <taxon>Rhodobacterales</taxon>
        <taxon>Paracoccaceae</taxon>
        <taxon>Albidovulum</taxon>
    </lineage>
</organism>
<feature type="region of interest" description="Disordered" evidence="1">
    <location>
        <begin position="271"/>
        <end position="299"/>
    </location>
</feature>
<sequence length="299" mass="32809">MTRFAMIRAIGTIRLGFLMAFFWLAAPMTAQAKPYPEPRDLYVNDFAGVIAGDTETRLAATLAALFDETGVEMTVVTLRSRAEFDDAPSTEGFATELFNAWGVGDAGRNDGILVLLLTDDRETRIVLGSAYHQGFDVAAQDIVSRWMVPAFREGRHGEGITAGVAETAERIARRHAASLPPAAVPEAERGFADRFGGWIFAAVFSAIVALGLFERRLRDAFYRLRRCPQCGARGLHRHRDAPENKGTREGRIGRLTVTCDNCDYRDEREYRVSPRRRTGGSRGSFGGGRSSGGGASGRW</sequence>
<dbReference type="EMBL" id="OMOQ01000001">
    <property type="protein sequence ID" value="SPH17742.1"/>
    <property type="molecule type" value="Genomic_DNA"/>
</dbReference>
<feature type="domain" description="TPM" evidence="4">
    <location>
        <begin position="43"/>
        <end position="168"/>
    </location>
</feature>
<dbReference type="InterPro" id="IPR007621">
    <property type="entry name" value="TPM_dom"/>
</dbReference>
<evidence type="ECO:0000313" key="6">
    <source>
        <dbReference type="Proteomes" id="UP000244924"/>
    </source>
</evidence>
<accession>A0A2R8B5B2</accession>
<feature type="chain" id="PRO_5015307433" description="TPM domain-containing protein" evidence="3">
    <location>
        <begin position="33"/>
        <end position="299"/>
    </location>
</feature>
<dbReference type="Proteomes" id="UP000244924">
    <property type="component" value="Unassembled WGS sequence"/>
</dbReference>
<evidence type="ECO:0000256" key="2">
    <source>
        <dbReference type="SAM" id="Phobius"/>
    </source>
</evidence>
<feature type="compositionally biased region" description="Gly residues" evidence="1">
    <location>
        <begin position="280"/>
        <end position="299"/>
    </location>
</feature>
<evidence type="ECO:0000256" key="1">
    <source>
        <dbReference type="SAM" id="MobiDB-lite"/>
    </source>
</evidence>
<evidence type="ECO:0000256" key="3">
    <source>
        <dbReference type="SAM" id="SignalP"/>
    </source>
</evidence>
<gene>
    <name evidence="5" type="ORF">DEA8626_01269</name>
</gene>
<keyword evidence="2" id="KW-0812">Transmembrane</keyword>
<evidence type="ECO:0000259" key="4">
    <source>
        <dbReference type="Pfam" id="PF04536"/>
    </source>
</evidence>
<dbReference type="AlphaFoldDB" id="A0A2R8B5B2"/>
<name>A0A2R8B5B2_9RHOB</name>
<dbReference type="Pfam" id="PF04536">
    <property type="entry name" value="TPM_phosphatase"/>
    <property type="match status" value="1"/>
</dbReference>
<proteinExistence type="predicted"/>
<dbReference type="Gene3D" id="3.10.310.50">
    <property type="match status" value="1"/>
</dbReference>
<reference evidence="5 6" key="1">
    <citation type="submission" date="2018-03" db="EMBL/GenBank/DDBJ databases">
        <authorList>
            <person name="Keele B.F."/>
        </authorList>
    </citation>
    <scope>NUCLEOTIDE SEQUENCE [LARGE SCALE GENOMIC DNA]</scope>
    <source>
        <strain evidence="5 6">CECT 8626</strain>
    </source>
</reference>
<feature type="transmembrane region" description="Helical" evidence="2">
    <location>
        <begin position="195"/>
        <end position="213"/>
    </location>
</feature>
<protein>
    <recommendedName>
        <fullName evidence="4">TPM domain-containing protein</fullName>
    </recommendedName>
</protein>
<dbReference type="PANTHER" id="PTHR30373:SF2">
    <property type="entry name" value="UPF0603 PROTEIN YGCG"/>
    <property type="match status" value="1"/>
</dbReference>
<keyword evidence="2" id="KW-1133">Transmembrane helix</keyword>
<evidence type="ECO:0000313" key="5">
    <source>
        <dbReference type="EMBL" id="SPH17742.1"/>
    </source>
</evidence>
<keyword evidence="2" id="KW-0472">Membrane</keyword>
<keyword evidence="6" id="KW-1185">Reference proteome</keyword>
<dbReference type="PANTHER" id="PTHR30373">
    <property type="entry name" value="UPF0603 PROTEIN YGCG"/>
    <property type="match status" value="1"/>
</dbReference>
<feature type="signal peptide" evidence="3">
    <location>
        <begin position="1"/>
        <end position="32"/>
    </location>
</feature>
<keyword evidence="3" id="KW-0732">Signal</keyword>